<organism evidence="2 3">
    <name type="scientific">Neorhizobium galegae bv. officinalis</name>
    <dbReference type="NCBI Taxonomy" id="323656"/>
    <lineage>
        <taxon>Bacteria</taxon>
        <taxon>Pseudomonadati</taxon>
        <taxon>Pseudomonadota</taxon>
        <taxon>Alphaproteobacteria</taxon>
        <taxon>Hyphomicrobiales</taxon>
        <taxon>Rhizobiaceae</taxon>
        <taxon>Rhizobium/Agrobacterium group</taxon>
        <taxon>Neorhizobium</taxon>
    </lineage>
</organism>
<evidence type="ECO:0000313" key="3">
    <source>
        <dbReference type="Proteomes" id="UP000039660"/>
    </source>
</evidence>
<evidence type="ECO:0000259" key="1">
    <source>
        <dbReference type="Pfam" id="PF01850"/>
    </source>
</evidence>
<proteinExistence type="predicted"/>
<feature type="domain" description="PIN" evidence="1">
    <location>
        <begin position="6"/>
        <end position="114"/>
    </location>
</feature>
<name>A0A0T7GMN7_NEOGA</name>
<dbReference type="Pfam" id="PF01850">
    <property type="entry name" value="PIN"/>
    <property type="match status" value="1"/>
</dbReference>
<dbReference type="Proteomes" id="UP000039660">
    <property type="component" value="Unassembled WGS sequence"/>
</dbReference>
<evidence type="ECO:0000313" key="2">
    <source>
        <dbReference type="EMBL" id="CDZ48539.1"/>
    </source>
</evidence>
<dbReference type="AlphaFoldDB" id="A0A0T7GMN7"/>
<protein>
    <submittedName>
        <fullName evidence="2">Hypothetical memebrane protein</fullName>
    </submittedName>
</protein>
<dbReference type="EMBL" id="CCRK01000004">
    <property type="protein sequence ID" value="CDZ48539.1"/>
    <property type="molecule type" value="Genomic_DNA"/>
</dbReference>
<dbReference type="PANTHER" id="PTHR38826:SF5">
    <property type="entry name" value="RIBONUCLEASE VAPC13"/>
    <property type="match status" value="1"/>
</dbReference>
<reference evidence="2 3" key="1">
    <citation type="submission" date="2014-08" db="EMBL/GenBank/DDBJ databases">
        <authorList>
            <person name="Chen Y.-H."/>
        </authorList>
    </citation>
    <scope>NUCLEOTIDE SEQUENCE [LARGE SCALE GENOMIC DNA]</scope>
</reference>
<gene>
    <name evidence="2" type="ORF">NGAL_HAMBI1189_25110</name>
</gene>
<accession>A0A0T7GMN7</accession>
<sequence>MPGNFYDTNILLYIASGKGAKADAAETALALGGTVSVQVLNEFVHVARRKMGFSWDEVHSFLTVIRALLAVVPVTFAVHEKGLELAERYNFSTYDAMIVAAALLNGCDTLFSEDLQDGMRIESLSIVNPLRKSP</sequence>
<dbReference type="InterPro" id="IPR002716">
    <property type="entry name" value="PIN_dom"/>
</dbReference>
<dbReference type="RefSeq" id="WP_046634627.1">
    <property type="nucleotide sequence ID" value="NZ_CCRK01000004.1"/>
</dbReference>
<dbReference type="PANTHER" id="PTHR38826">
    <property type="entry name" value="RIBONUCLEASE VAPC13"/>
    <property type="match status" value="1"/>
</dbReference>
<dbReference type="InterPro" id="IPR029060">
    <property type="entry name" value="PIN-like_dom_sf"/>
</dbReference>
<dbReference type="Gene3D" id="3.40.50.1010">
    <property type="entry name" value="5'-nuclease"/>
    <property type="match status" value="1"/>
</dbReference>
<dbReference type="InterPro" id="IPR052106">
    <property type="entry name" value="PINc/VapC_TA"/>
</dbReference>
<dbReference type="CDD" id="cd18692">
    <property type="entry name" value="PIN_VapC-like"/>
    <property type="match status" value="1"/>
</dbReference>
<dbReference type="SUPFAM" id="SSF88723">
    <property type="entry name" value="PIN domain-like"/>
    <property type="match status" value="1"/>
</dbReference>